<evidence type="ECO:0000256" key="9">
    <source>
        <dbReference type="SAM" id="Phobius"/>
    </source>
</evidence>
<dbReference type="Gene3D" id="1.20.1530.20">
    <property type="match status" value="1"/>
</dbReference>
<feature type="transmembrane region" description="Helical" evidence="9">
    <location>
        <begin position="217"/>
        <end position="234"/>
    </location>
</feature>
<feature type="transmembrane region" description="Helical" evidence="9">
    <location>
        <begin position="35"/>
        <end position="52"/>
    </location>
</feature>
<dbReference type="RefSeq" id="WP_344544288.1">
    <property type="nucleotide sequence ID" value="NZ_BAAATD010000006.1"/>
</dbReference>
<dbReference type="PANTHER" id="PTHR43562">
    <property type="entry name" value="NAPA-TYPE SODIUM/HYDROGEN ANTIPORTER"/>
    <property type="match status" value="1"/>
</dbReference>
<comment type="similarity">
    <text evidence="2">Belongs to the monovalent cation:proton antiporter 2 (CPA2) transporter (TC 2.A.37) family.</text>
</comment>
<organism evidence="11 12">
    <name type="scientific">Actinomadura fulvescens</name>
    <dbReference type="NCBI Taxonomy" id="46160"/>
    <lineage>
        <taxon>Bacteria</taxon>
        <taxon>Bacillati</taxon>
        <taxon>Actinomycetota</taxon>
        <taxon>Actinomycetes</taxon>
        <taxon>Streptosporangiales</taxon>
        <taxon>Thermomonosporaceae</taxon>
        <taxon>Actinomadura</taxon>
    </lineage>
</organism>
<feature type="transmembrane region" description="Helical" evidence="9">
    <location>
        <begin position="174"/>
        <end position="196"/>
    </location>
</feature>
<evidence type="ECO:0000256" key="6">
    <source>
        <dbReference type="ARBA" id="ARBA00022989"/>
    </source>
</evidence>
<protein>
    <submittedName>
        <fullName evidence="11">Cation:proton antiporter</fullName>
    </submittedName>
</protein>
<dbReference type="InterPro" id="IPR006153">
    <property type="entry name" value="Cation/H_exchanger_TM"/>
</dbReference>
<evidence type="ECO:0000256" key="7">
    <source>
        <dbReference type="ARBA" id="ARBA00023065"/>
    </source>
</evidence>
<dbReference type="InterPro" id="IPR038770">
    <property type="entry name" value="Na+/solute_symporter_sf"/>
</dbReference>
<keyword evidence="4" id="KW-0050">Antiport</keyword>
<evidence type="ECO:0000256" key="8">
    <source>
        <dbReference type="ARBA" id="ARBA00023136"/>
    </source>
</evidence>
<comment type="subcellular location">
    <subcellularLocation>
        <location evidence="1">Membrane</location>
        <topology evidence="1">Multi-pass membrane protein</topology>
    </subcellularLocation>
</comment>
<reference evidence="11 12" key="1">
    <citation type="journal article" date="2019" name="Int. J. Syst. Evol. Microbiol.">
        <title>The Global Catalogue of Microorganisms (GCM) 10K type strain sequencing project: providing services to taxonomists for standard genome sequencing and annotation.</title>
        <authorList>
            <consortium name="The Broad Institute Genomics Platform"/>
            <consortium name="The Broad Institute Genome Sequencing Center for Infectious Disease"/>
            <person name="Wu L."/>
            <person name="Ma J."/>
        </authorList>
    </citation>
    <scope>NUCLEOTIDE SEQUENCE [LARGE SCALE GENOMIC DNA]</scope>
    <source>
        <strain evidence="11 12">JCM 6833</strain>
    </source>
</reference>
<accession>A0ABN3PYH9</accession>
<keyword evidence="3" id="KW-0813">Transport</keyword>
<evidence type="ECO:0000313" key="12">
    <source>
        <dbReference type="Proteomes" id="UP001501509"/>
    </source>
</evidence>
<feature type="transmembrane region" description="Helical" evidence="9">
    <location>
        <begin position="88"/>
        <end position="109"/>
    </location>
</feature>
<evidence type="ECO:0000256" key="5">
    <source>
        <dbReference type="ARBA" id="ARBA00022692"/>
    </source>
</evidence>
<feature type="domain" description="Cation/H+ exchanger transmembrane" evidence="10">
    <location>
        <begin position="16"/>
        <end position="384"/>
    </location>
</feature>
<evidence type="ECO:0000256" key="3">
    <source>
        <dbReference type="ARBA" id="ARBA00022448"/>
    </source>
</evidence>
<dbReference type="Pfam" id="PF00999">
    <property type="entry name" value="Na_H_Exchanger"/>
    <property type="match status" value="1"/>
</dbReference>
<keyword evidence="5 9" id="KW-0812">Transmembrane</keyword>
<feature type="transmembrane region" description="Helical" evidence="9">
    <location>
        <begin position="115"/>
        <end position="135"/>
    </location>
</feature>
<dbReference type="EMBL" id="BAAATD010000006">
    <property type="protein sequence ID" value="GAA2608388.1"/>
    <property type="molecule type" value="Genomic_DNA"/>
</dbReference>
<gene>
    <name evidence="11" type="ORF">GCM10010411_48270</name>
</gene>
<comment type="caution">
    <text evidence="11">The sequence shown here is derived from an EMBL/GenBank/DDBJ whole genome shotgun (WGS) entry which is preliminary data.</text>
</comment>
<evidence type="ECO:0000256" key="1">
    <source>
        <dbReference type="ARBA" id="ARBA00004141"/>
    </source>
</evidence>
<keyword evidence="6 9" id="KW-1133">Transmembrane helix</keyword>
<feature type="transmembrane region" description="Helical" evidence="9">
    <location>
        <begin position="304"/>
        <end position="326"/>
    </location>
</feature>
<feature type="transmembrane region" description="Helical" evidence="9">
    <location>
        <begin position="147"/>
        <end position="168"/>
    </location>
</feature>
<dbReference type="PANTHER" id="PTHR43562:SF1">
    <property type="entry name" value="NA(+)_H(+) ANTIPORTER YJBQ-RELATED"/>
    <property type="match status" value="1"/>
</dbReference>
<sequence>MSGSSQSAVVVVMGAAVLAPILADRLSRWVRVPSVVLELALGVLVGPVALGWAADTELVGTVADFGLAMLMFMAGYEIEFRRVRGTPLRLALVGWMISLALGLATGFVVDGGGAAWVVVGLALTTTALGTVLPILHDSGALATPFGSRVMAVGAIGEFGPIVAVALLLTSDQPFRTAVILVVFALITVAAGVLAVGRQRLPHIARMVETTMTTSAQLSIRITIFVLVAMVWVAGSFGLDVLLGAFAAGVIERLALEASEASPEHREQVRSKLEAIGYGFLVPFFFVVSGVRLDLGALAEDPWSLLLVPCFLGLFLLVRGGPVLVLYRHDLGKADRGALALLSATALPLVVVITTIGVQEHAMRTSSAAALVCAAVVSVLTLPLLALGLHRRTVERR</sequence>
<feature type="transmembrane region" description="Helical" evidence="9">
    <location>
        <begin position="338"/>
        <end position="355"/>
    </location>
</feature>
<keyword evidence="7" id="KW-0406">Ion transport</keyword>
<name>A0ABN3PYH9_9ACTN</name>
<evidence type="ECO:0000256" key="4">
    <source>
        <dbReference type="ARBA" id="ARBA00022449"/>
    </source>
</evidence>
<feature type="transmembrane region" description="Helical" evidence="9">
    <location>
        <begin position="367"/>
        <end position="388"/>
    </location>
</feature>
<evidence type="ECO:0000259" key="10">
    <source>
        <dbReference type="Pfam" id="PF00999"/>
    </source>
</evidence>
<proteinExistence type="inferred from homology"/>
<dbReference type="Proteomes" id="UP001501509">
    <property type="component" value="Unassembled WGS sequence"/>
</dbReference>
<keyword evidence="12" id="KW-1185">Reference proteome</keyword>
<evidence type="ECO:0000256" key="2">
    <source>
        <dbReference type="ARBA" id="ARBA00005551"/>
    </source>
</evidence>
<keyword evidence="8 9" id="KW-0472">Membrane</keyword>
<evidence type="ECO:0000313" key="11">
    <source>
        <dbReference type="EMBL" id="GAA2608388.1"/>
    </source>
</evidence>
<feature type="transmembrane region" description="Helical" evidence="9">
    <location>
        <begin position="58"/>
        <end position="76"/>
    </location>
</feature>
<feature type="transmembrane region" description="Helical" evidence="9">
    <location>
        <begin position="6"/>
        <end position="23"/>
    </location>
</feature>